<keyword evidence="5" id="KW-1185">Reference proteome</keyword>
<comment type="caution">
    <text evidence="4">The sequence shown here is derived from an EMBL/GenBank/DDBJ whole genome shotgun (WGS) entry which is preliminary data.</text>
</comment>
<keyword evidence="1 2" id="KW-0732">Signal</keyword>
<feature type="domain" description="Secretion system C-terminal sorting" evidence="3">
    <location>
        <begin position="456"/>
        <end position="518"/>
    </location>
</feature>
<evidence type="ECO:0000313" key="4">
    <source>
        <dbReference type="EMBL" id="PZE17221.1"/>
    </source>
</evidence>
<gene>
    <name evidence="4" type="ORF">DNU06_08075</name>
</gene>
<evidence type="ECO:0000256" key="1">
    <source>
        <dbReference type="ARBA" id="ARBA00022729"/>
    </source>
</evidence>
<name>A0A2W1N2L3_9FLAO</name>
<proteinExistence type="predicted"/>
<accession>A0A2W1N2L3</accession>
<dbReference type="Pfam" id="PF18962">
    <property type="entry name" value="Por_Secre_tail"/>
    <property type="match status" value="1"/>
</dbReference>
<evidence type="ECO:0000313" key="5">
    <source>
        <dbReference type="Proteomes" id="UP000249248"/>
    </source>
</evidence>
<evidence type="ECO:0000256" key="2">
    <source>
        <dbReference type="SAM" id="SignalP"/>
    </source>
</evidence>
<dbReference type="EMBL" id="QKSB01000004">
    <property type="protein sequence ID" value="PZE17221.1"/>
    <property type="molecule type" value="Genomic_DNA"/>
</dbReference>
<dbReference type="Gene3D" id="3.20.20.80">
    <property type="entry name" value="Glycosidases"/>
    <property type="match status" value="1"/>
</dbReference>
<dbReference type="NCBIfam" id="TIGR04183">
    <property type="entry name" value="Por_Secre_tail"/>
    <property type="match status" value="1"/>
</dbReference>
<organism evidence="4 5">
    <name type="scientific">Putridiphycobacter roseus</name>
    <dbReference type="NCBI Taxonomy" id="2219161"/>
    <lineage>
        <taxon>Bacteria</taxon>
        <taxon>Pseudomonadati</taxon>
        <taxon>Bacteroidota</taxon>
        <taxon>Flavobacteriia</taxon>
        <taxon>Flavobacteriales</taxon>
        <taxon>Crocinitomicaceae</taxon>
        <taxon>Putridiphycobacter</taxon>
    </lineage>
</organism>
<dbReference type="Proteomes" id="UP000249248">
    <property type="component" value="Unassembled WGS sequence"/>
</dbReference>
<dbReference type="SUPFAM" id="SSF51445">
    <property type="entry name" value="(Trans)glycosidases"/>
    <property type="match status" value="1"/>
</dbReference>
<protein>
    <recommendedName>
        <fullName evidence="3">Secretion system C-terminal sorting domain-containing protein</fullName>
    </recommendedName>
</protein>
<feature type="signal peptide" evidence="2">
    <location>
        <begin position="1"/>
        <end position="21"/>
    </location>
</feature>
<sequence>MIMKKVILLLFLTTLALNIHAQEQIEINCDSVSGNFKHLHGFLHGEVNLQSKPQALQLVKDGNFKFWRNSNAFDNQVLADSLGFNTSIIISDIYANNQGGYQNAQPWTNFTQYRSFLSTLFTATIGNNLTPHYWDVWNEPQSTEFWTGNFSQLIQTYRNTNQIKDSIAPSMKLVGPSIVSYDELFIQTFLDSLAAHAIYLDAVSWHEFGLPDSLTLHVNQFRTLLQNNPQWGNPEIHINEYSPRQTNQIPAWKVGWFYHLEKSNVDWANNACWDDMDDGVNQWNNCIWGLNGILSYDESSPLPIYWAHKAYGTMQGEKVLSTGTDSKTIAIASIENQSLKILTGRYYAIKTGQMLFQADSNKAIADVSLKITNHPFALNSVQNISIERIPAGDTIFMHSPLPSPITVFNGNLSITSDSINIDLPGYMDGDSYYISINSPLLASEKTIEPKPKSPWVYPNPTHDLIHIIYPYTSAWTLELYTLSGQKIMDIQNPGEQVNLSGINSGIYLLSFQDKDWRSFNLKIIKR</sequence>
<dbReference type="InterPro" id="IPR017853">
    <property type="entry name" value="GH"/>
</dbReference>
<dbReference type="AlphaFoldDB" id="A0A2W1N2L3"/>
<dbReference type="InterPro" id="IPR026444">
    <property type="entry name" value="Secre_tail"/>
</dbReference>
<feature type="chain" id="PRO_5015925377" description="Secretion system C-terminal sorting domain-containing protein" evidence="2">
    <location>
        <begin position="22"/>
        <end position="526"/>
    </location>
</feature>
<evidence type="ECO:0000259" key="3">
    <source>
        <dbReference type="Pfam" id="PF18962"/>
    </source>
</evidence>
<reference evidence="4 5" key="1">
    <citation type="submission" date="2018-06" db="EMBL/GenBank/DDBJ databases">
        <title>The draft genome sequence of Crocinitomix sp. SM1701.</title>
        <authorList>
            <person name="Zhang X."/>
        </authorList>
    </citation>
    <scope>NUCLEOTIDE SEQUENCE [LARGE SCALE GENOMIC DNA]</scope>
    <source>
        <strain evidence="4 5">SM1701</strain>
    </source>
</reference>